<evidence type="ECO:0000259" key="1">
    <source>
        <dbReference type="PROSITE" id="PS50146"/>
    </source>
</evidence>
<feature type="domain" description="DAGKc" evidence="1">
    <location>
        <begin position="61"/>
        <end position="207"/>
    </location>
</feature>
<dbReference type="PANTHER" id="PTHR12358:SF31">
    <property type="entry name" value="ACYLGLYCEROL KINASE, MITOCHONDRIAL"/>
    <property type="match status" value="1"/>
</dbReference>
<dbReference type="EMBL" id="JAKKPZ010000006">
    <property type="protein sequence ID" value="KAI1720050.1"/>
    <property type="molecule type" value="Genomic_DNA"/>
</dbReference>
<comment type="caution">
    <text evidence="2">The sequence shown here is derived from an EMBL/GenBank/DDBJ whole genome shotgun (WGS) entry which is preliminary data.</text>
</comment>
<protein>
    <submittedName>
        <fullName evidence="2">Diacylglycerol kinase catalytic domain-containing protein</fullName>
    </submittedName>
</protein>
<reference evidence="2" key="1">
    <citation type="submission" date="2022-01" db="EMBL/GenBank/DDBJ databases">
        <title>Genome Sequence Resource for Two Populations of Ditylenchus destructor, the Migratory Endoparasitic Phytonematode.</title>
        <authorList>
            <person name="Zhang H."/>
            <person name="Lin R."/>
            <person name="Xie B."/>
        </authorList>
    </citation>
    <scope>NUCLEOTIDE SEQUENCE</scope>
    <source>
        <strain evidence="2">BazhouSP</strain>
    </source>
</reference>
<dbReference type="GO" id="GO:0004143">
    <property type="term" value="F:ATP-dependent diacylglycerol kinase activity"/>
    <property type="evidence" value="ECO:0007669"/>
    <property type="project" value="TreeGrafter"/>
</dbReference>
<keyword evidence="3" id="KW-1185">Reference proteome</keyword>
<proteinExistence type="predicted"/>
<dbReference type="Pfam" id="PF00781">
    <property type="entry name" value="DAGK_cat"/>
    <property type="match status" value="1"/>
</dbReference>
<name>A0AAD4NAQ4_9BILA</name>
<organism evidence="2 3">
    <name type="scientific">Ditylenchus destructor</name>
    <dbReference type="NCBI Taxonomy" id="166010"/>
    <lineage>
        <taxon>Eukaryota</taxon>
        <taxon>Metazoa</taxon>
        <taxon>Ecdysozoa</taxon>
        <taxon>Nematoda</taxon>
        <taxon>Chromadorea</taxon>
        <taxon>Rhabditida</taxon>
        <taxon>Tylenchina</taxon>
        <taxon>Tylenchomorpha</taxon>
        <taxon>Sphaerularioidea</taxon>
        <taxon>Anguinidae</taxon>
        <taxon>Anguininae</taxon>
        <taxon>Ditylenchus</taxon>
    </lineage>
</organism>
<dbReference type="Proteomes" id="UP001201812">
    <property type="component" value="Unassembled WGS sequence"/>
</dbReference>
<dbReference type="GO" id="GO:0046512">
    <property type="term" value="P:sphingosine biosynthetic process"/>
    <property type="evidence" value="ECO:0007669"/>
    <property type="project" value="TreeGrafter"/>
</dbReference>
<keyword evidence="2" id="KW-0418">Kinase</keyword>
<gene>
    <name evidence="2" type="ORF">DdX_05419</name>
</gene>
<dbReference type="InterPro" id="IPR001206">
    <property type="entry name" value="Diacylglycerol_kinase_cat_dom"/>
</dbReference>
<dbReference type="PANTHER" id="PTHR12358">
    <property type="entry name" value="SPHINGOSINE KINASE"/>
    <property type="match status" value="1"/>
</dbReference>
<dbReference type="GO" id="GO:0046513">
    <property type="term" value="P:ceramide biosynthetic process"/>
    <property type="evidence" value="ECO:0007669"/>
    <property type="project" value="TreeGrafter"/>
</dbReference>
<dbReference type="PROSITE" id="PS50146">
    <property type="entry name" value="DAGK"/>
    <property type="match status" value="1"/>
</dbReference>
<dbReference type="SUPFAM" id="SSF111331">
    <property type="entry name" value="NAD kinase/diacylglycerol kinase-like"/>
    <property type="match status" value="1"/>
</dbReference>
<keyword evidence="2" id="KW-0808">Transferase</keyword>
<dbReference type="AlphaFoldDB" id="A0AAD4NAQ4"/>
<evidence type="ECO:0000313" key="3">
    <source>
        <dbReference type="Proteomes" id="UP001201812"/>
    </source>
</evidence>
<dbReference type="GO" id="GO:0001729">
    <property type="term" value="F:ceramide kinase activity"/>
    <property type="evidence" value="ECO:0007669"/>
    <property type="project" value="TreeGrafter"/>
</dbReference>
<accession>A0AAD4NAQ4</accession>
<dbReference type="InterPro" id="IPR017438">
    <property type="entry name" value="ATP-NAD_kinase_N"/>
</dbReference>
<dbReference type="InterPro" id="IPR016064">
    <property type="entry name" value="NAD/diacylglycerol_kinase_sf"/>
</dbReference>
<dbReference type="GO" id="GO:0005739">
    <property type="term" value="C:mitochondrion"/>
    <property type="evidence" value="ECO:0007669"/>
    <property type="project" value="TreeGrafter"/>
</dbReference>
<sequence>MNRVTNFGSLIWNHKKKTIFGAAVLAYGVHFAQKTNREAKIRAFYARQAKRYGQQTVSPTQRLSRITVLVNRAAKGGKAVNIFDKNALPLLHLAGFDVNVIKVKDKEEMESVARVLDRKDADCLYVVGGDGTVCRVLTGIFERENGNSDNKLPLCIFPGGRHNKSLKNILPGVFDDEKDIRQYCESAMAIIENSYQSVSPMKCEIISDENPAETKTFYLLSSVDAGWLEHCDQKQPKLWYWGALKSKIVYLWEFAKRYPEKINLSVTYQDFCDGCNKCRKKPEITNNGSFSWLRRLAGVTKSTNKGPDFSKIENPICGLTHEIKVDAANLTVACAQAKNGSKLHFQSIGKDMGRLDAIREGWTSSSTEQNKRDESNDSAGFQASKIWMRFLYLPEFIQKLAISGEWNEIESPTTRTICLEKVDSKIDIFLPKRLDDSAQLGPSTE</sequence>
<dbReference type="Gene3D" id="3.40.50.10330">
    <property type="entry name" value="Probable inorganic polyphosphate/atp-NAD kinase, domain 1"/>
    <property type="match status" value="1"/>
</dbReference>
<dbReference type="GO" id="GO:0047620">
    <property type="term" value="F:acylglycerol kinase activity"/>
    <property type="evidence" value="ECO:0007669"/>
    <property type="project" value="TreeGrafter"/>
</dbReference>
<dbReference type="InterPro" id="IPR050187">
    <property type="entry name" value="Lipid_Phosphate_FormReg"/>
</dbReference>
<evidence type="ECO:0000313" key="2">
    <source>
        <dbReference type="EMBL" id="KAI1720050.1"/>
    </source>
</evidence>
<dbReference type="GO" id="GO:0016020">
    <property type="term" value="C:membrane"/>
    <property type="evidence" value="ECO:0007669"/>
    <property type="project" value="TreeGrafter"/>
</dbReference>